<keyword evidence="3" id="KW-1185">Reference proteome</keyword>
<evidence type="ECO:0000313" key="2">
    <source>
        <dbReference type="EMBL" id="KAK9774561.1"/>
    </source>
</evidence>
<evidence type="ECO:0000313" key="3">
    <source>
        <dbReference type="Proteomes" id="UP001465668"/>
    </source>
</evidence>
<gene>
    <name evidence="2" type="ORF">SCAR479_08646</name>
</gene>
<dbReference type="Proteomes" id="UP001465668">
    <property type="component" value="Unassembled WGS sequence"/>
</dbReference>
<feature type="domain" description="DDE-1" evidence="1">
    <location>
        <begin position="10"/>
        <end position="63"/>
    </location>
</feature>
<proteinExistence type="predicted"/>
<accession>A0ABR2XLB3</accession>
<reference evidence="2 3" key="1">
    <citation type="submission" date="2024-02" db="EMBL/GenBank/DDBJ databases">
        <title>First draft genome assembly of two strains of Seiridium cardinale.</title>
        <authorList>
            <person name="Emiliani G."/>
            <person name="Scali E."/>
        </authorList>
    </citation>
    <scope>NUCLEOTIDE SEQUENCE [LARGE SCALE GENOMIC DNA]</scope>
    <source>
        <strain evidence="2 3">BM-138-000479</strain>
    </source>
</reference>
<dbReference type="EMBL" id="JARVKM010000040">
    <property type="protein sequence ID" value="KAK9774561.1"/>
    <property type="molecule type" value="Genomic_DNA"/>
</dbReference>
<sequence length="197" mass="22889">MVSIGLDNFKDWKFTATENGWTTDPTAVEWLQKVFIPYAMPEDPKDYRLLIVDGHGSHRTTDFIDWQANFLSCYQKVRMEGLSGQNIRSGWEAASLWPVSMVKPLMSRNLVDYTRKTTPEGTRSKMRLVDPYGDDWEQIVDSEVVWSSPKRISEFTDQVLLSNRLQEHTTTQRLLFKKIRKAFNNKNVPLAATERQI</sequence>
<evidence type="ECO:0000259" key="1">
    <source>
        <dbReference type="Pfam" id="PF03184"/>
    </source>
</evidence>
<dbReference type="InterPro" id="IPR004875">
    <property type="entry name" value="DDE_SF_endonuclease_dom"/>
</dbReference>
<comment type="caution">
    <text evidence="2">The sequence shown here is derived from an EMBL/GenBank/DDBJ whole genome shotgun (WGS) entry which is preliminary data.</text>
</comment>
<dbReference type="Pfam" id="PF03184">
    <property type="entry name" value="DDE_1"/>
    <property type="match status" value="1"/>
</dbReference>
<protein>
    <submittedName>
        <fullName evidence="2">Pogo transposable element with KRAB domain</fullName>
    </submittedName>
</protein>
<organism evidence="2 3">
    <name type="scientific">Seiridium cardinale</name>
    <dbReference type="NCBI Taxonomy" id="138064"/>
    <lineage>
        <taxon>Eukaryota</taxon>
        <taxon>Fungi</taxon>
        <taxon>Dikarya</taxon>
        <taxon>Ascomycota</taxon>
        <taxon>Pezizomycotina</taxon>
        <taxon>Sordariomycetes</taxon>
        <taxon>Xylariomycetidae</taxon>
        <taxon>Amphisphaeriales</taxon>
        <taxon>Sporocadaceae</taxon>
        <taxon>Seiridium</taxon>
    </lineage>
</organism>
<name>A0ABR2XLB3_9PEZI</name>